<organism evidence="1">
    <name type="scientific">Culicoides sonorensis</name>
    <name type="common">Biting midge</name>
    <dbReference type="NCBI Taxonomy" id="179676"/>
    <lineage>
        <taxon>Eukaryota</taxon>
        <taxon>Metazoa</taxon>
        <taxon>Ecdysozoa</taxon>
        <taxon>Arthropoda</taxon>
        <taxon>Hexapoda</taxon>
        <taxon>Insecta</taxon>
        <taxon>Pterygota</taxon>
        <taxon>Neoptera</taxon>
        <taxon>Endopterygota</taxon>
        <taxon>Diptera</taxon>
        <taxon>Nematocera</taxon>
        <taxon>Chironomoidea</taxon>
        <taxon>Ceratopogonidae</taxon>
        <taxon>Ceratopogoninae</taxon>
        <taxon>Culicoides</taxon>
        <taxon>Monoculicoides</taxon>
    </lineage>
</organism>
<dbReference type="VEuPathDB" id="VectorBase:CSON004989"/>
<reference evidence="1" key="1">
    <citation type="submission" date="2018-04" db="EMBL/GenBank/DDBJ databases">
        <authorList>
            <person name="Go L.Y."/>
            <person name="Mitchell J.A."/>
        </authorList>
    </citation>
    <scope>NUCLEOTIDE SEQUENCE</scope>
    <source>
        <tissue evidence="1">Whole organism</tissue>
    </source>
</reference>
<dbReference type="AlphaFoldDB" id="A0A336KC24"/>
<protein>
    <submittedName>
        <fullName evidence="1">CSON004989 protein</fullName>
    </submittedName>
</protein>
<accession>A0A336KC24</accession>
<evidence type="ECO:0000313" key="1">
    <source>
        <dbReference type="EMBL" id="SSX01258.1"/>
    </source>
</evidence>
<reference evidence="2" key="2">
    <citation type="submission" date="2018-07" db="EMBL/GenBank/DDBJ databases">
        <authorList>
            <person name="Quirk P.G."/>
            <person name="Krulwich T.A."/>
        </authorList>
    </citation>
    <scope>NUCLEOTIDE SEQUENCE</scope>
</reference>
<gene>
    <name evidence="1" type="primary">CSON004989</name>
</gene>
<name>A0A336KC24_CULSO</name>
<dbReference type="EMBL" id="UFQS01000201">
    <property type="protein sequence ID" value="SSX01258.1"/>
    <property type="molecule type" value="Genomic_DNA"/>
</dbReference>
<proteinExistence type="predicted"/>
<dbReference type="EMBL" id="UFQT01000201">
    <property type="protein sequence ID" value="SSX21638.1"/>
    <property type="molecule type" value="Genomic_DNA"/>
</dbReference>
<evidence type="ECO:0000313" key="2">
    <source>
        <dbReference type="EMBL" id="SSX21638.1"/>
    </source>
</evidence>
<sequence length="72" mass="8055">MKISHPTALQITNTHVLETQKKHEVSAQVALGVSVSFQSPFVMKLKKKNTLKVFITSSAYFPCPEIPLKLFP</sequence>